<organism evidence="1 2">
    <name type="scientific">Paenibacillus yanchengensis</name>
    <dbReference type="NCBI Taxonomy" id="2035833"/>
    <lineage>
        <taxon>Bacteria</taxon>
        <taxon>Bacillati</taxon>
        <taxon>Bacillota</taxon>
        <taxon>Bacilli</taxon>
        <taxon>Bacillales</taxon>
        <taxon>Paenibacillaceae</taxon>
        <taxon>Paenibacillus</taxon>
    </lineage>
</organism>
<dbReference type="EMBL" id="JBHUHO010000031">
    <property type="protein sequence ID" value="MFD2116662.1"/>
    <property type="molecule type" value="Genomic_DNA"/>
</dbReference>
<name>A0ABW4YLQ3_9BACL</name>
<proteinExistence type="predicted"/>
<sequence>MGKITLMYQKVLIIFLALGLVASLVVNLCLYNSRNGKLVNFSHQQYHKVLSDYESIILSTSHSILSKLENSIAKKEISREEILFLYMSYEELNENQIQYANYVQSYSSPEGKKAISLEQNESITLNYVPGFVYFNSSITMFKELLLQSNSNSEIAVTNDLEKRLKLAIEIIELNTAIYEKFVNEGFVPLSNETILTRLKLQKDLTASFAKLTELSIELSRLD</sequence>
<dbReference type="RefSeq" id="WP_377773072.1">
    <property type="nucleotide sequence ID" value="NZ_JBHUHO010000031.1"/>
</dbReference>
<evidence type="ECO:0000313" key="1">
    <source>
        <dbReference type="EMBL" id="MFD2116662.1"/>
    </source>
</evidence>
<reference evidence="2" key="1">
    <citation type="journal article" date="2019" name="Int. J. Syst. Evol. Microbiol.">
        <title>The Global Catalogue of Microorganisms (GCM) 10K type strain sequencing project: providing services to taxonomists for standard genome sequencing and annotation.</title>
        <authorList>
            <consortium name="The Broad Institute Genomics Platform"/>
            <consortium name="The Broad Institute Genome Sequencing Center for Infectious Disease"/>
            <person name="Wu L."/>
            <person name="Ma J."/>
        </authorList>
    </citation>
    <scope>NUCLEOTIDE SEQUENCE [LARGE SCALE GENOMIC DNA]</scope>
    <source>
        <strain evidence="2">GH52</strain>
    </source>
</reference>
<dbReference type="Proteomes" id="UP001597362">
    <property type="component" value="Unassembled WGS sequence"/>
</dbReference>
<comment type="caution">
    <text evidence="1">The sequence shown here is derived from an EMBL/GenBank/DDBJ whole genome shotgun (WGS) entry which is preliminary data.</text>
</comment>
<gene>
    <name evidence="1" type="ORF">ACFSJH_13115</name>
</gene>
<accession>A0ABW4YLQ3</accession>
<keyword evidence="2" id="KW-1185">Reference proteome</keyword>
<evidence type="ECO:0008006" key="3">
    <source>
        <dbReference type="Google" id="ProtNLM"/>
    </source>
</evidence>
<evidence type="ECO:0000313" key="2">
    <source>
        <dbReference type="Proteomes" id="UP001597362"/>
    </source>
</evidence>
<protein>
    <recommendedName>
        <fullName evidence="3">Chemotaxis methyl-accepting receptor HlyB-like 4HB MCP domain-containing protein</fullName>
    </recommendedName>
</protein>